<dbReference type="Proteomes" id="UP001642484">
    <property type="component" value="Unassembled WGS sequence"/>
</dbReference>
<feature type="region of interest" description="Disordered" evidence="3">
    <location>
        <begin position="911"/>
        <end position="946"/>
    </location>
</feature>
<evidence type="ECO:0008006" key="7">
    <source>
        <dbReference type="Google" id="ProtNLM"/>
    </source>
</evidence>
<organism evidence="5 6">
    <name type="scientific">Durusdinium trenchii</name>
    <dbReference type="NCBI Taxonomy" id="1381693"/>
    <lineage>
        <taxon>Eukaryota</taxon>
        <taxon>Sar</taxon>
        <taxon>Alveolata</taxon>
        <taxon>Dinophyceae</taxon>
        <taxon>Suessiales</taxon>
        <taxon>Symbiodiniaceae</taxon>
        <taxon>Durusdinium</taxon>
    </lineage>
</organism>
<gene>
    <name evidence="5" type="ORF">CCMP2556_LOCUS9343</name>
</gene>
<name>A0ABP0J2X0_9DINO</name>
<dbReference type="PROSITE" id="PS51375">
    <property type="entry name" value="PPR"/>
    <property type="match status" value="6"/>
</dbReference>
<protein>
    <recommendedName>
        <fullName evidence="7">Pentatricopeptide repeat-containing protein, chloroplastic</fullName>
    </recommendedName>
</protein>
<keyword evidence="1" id="KW-0677">Repeat</keyword>
<dbReference type="EMBL" id="CAXAMN010004335">
    <property type="protein sequence ID" value="CAK9008691.1"/>
    <property type="molecule type" value="Genomic_DNA"/>
</dbReference>
<keyword evidence="4" id="KW-0812">Transmembrane</keyword>
<feature type="transmembrane region" description="Helical" evidence="4">
    <location>
        <begin position="882"/>
        <end position="903"/>
    </location>
</feature>
<feature type="repeat" description="PPR" evidence="2">
    <location>
        <begin position="316"/>
        <end position="350"/>
    </location>
</feature>
<reference evidence="5 6" key="1">
    <citation type="submission" date="2024-02" db="EMBL/GenBank/DDBJ databases">
        <authorList>
            <person name="Chen Y."/>
            <person name="Shah S."/>
            <person name="Dougan E. K."/>
            <person name="Thang M."/>
            <person name="Chan C."/>
        </authorList>
    </citation>
    <scope>NUCLEOTIDE SEQUENCE [LARGE SCALE GENOMIC DNA]</scope>
</reference>
<evidence type="ECO:0000256" key="2">
    <source>
        <dbReference type="PROSITE-ProRule" id="PRU00708"/>
    </source>
</evidence>
<feature type="transmembrane region" description="Helical" evidence="4">
    <location>
        <begin position="775"/>
        <end position="800"/>
    </location>
</feature>
<keyword evidence="4" id="KW-1133">Transmembrane helix</keyword>
<dbReference type="NCBIfam" id="TIGR00756">
    <property type="entry name" value="PPR"/>
    <property type="match status" value="1"/>
</dbReference>
<dbReference type="InterPro" id="IPR011990">
    <property type="entry name" value="TPR-like_helical_dom_sf"/>
</dbReference>
<keyword evidence="6" id="KW-1185">Reference proteome</keyword>
<dbReference type="PANTHER" id="PTHR47447:SF17">
    <property type="entry name" value="OS12G0638900 PROTEIN"/>
    <property type="match status" value="1"/>
</dbReference>
<comment type="caution">
    <text evidence="5">The sequence shown here is derived from an EMBL/GenBank/DDBJ whole genome shotgun (WGS) entry which is preliminary data.</text>
</comment>
<feature type="repeat" description="PPR" evidence="2">
    <location>
        <begin position="281"/>
        <end position="315"/>
    </location>
</feature>
<evidence type="ECO:0000313" key="6">
    <source>
        <dbReference type="Proteomes" id="UP001642484"/>
    </source>
</evidence>
<sequence length="946" mass="102276">MINNWKSLRVSQECATAKQSAFQELSETDDPRSWSLFMGALGRQGLWELALESLRALRQKHDAEGDAPSSRTRSEQRLVASAMTACSRATQWSIALLLLGSTGKPDVKLLNAGIAACAKGGKWRRSLELLSEIQAQLMLPTVVSFGSIISACASGQAWPVAIQSLDLMTSLQIDPSVVTYSAAASACEKGHQWPMAFAVLQRMHSHQLQPNVVTFGAVISACEKGLQWQRVCGLLAQMRHHEVPPNTICCNAAISACEKSGEVGAAFQLFRQMLSQGPRPDTVTANALISSCEKGKAWRQALDLLNAMPKFQLFPDNISYNAAISACEKCHQWQWALQLLEELPEASLQLDVVGLNAAISACEKVADWRRALALLTQRRSPRPNIISFNAAIGACENAQMWREALELFSQGVHLGPTWGTFLVTISACGHGRRWEMALALKEQGLNSLQHQLRFPDAILGLFNAAITACEKARTWTQALEQLAQLRQLRLQPNVVTFSALISACEKSRIWEVAVELWTELHRCAVAPELITYNAVISACEANWRLVLELLAQLAAEPRLAPDLVTCNAAISGFAYGHQWSRALGILQGMSALRLQPSLVTYSAVWTACLQGGHPHHLLRLLGEAQEACSLDAAACELAVHAGEASRSGAYVPGSALIVPSSLSAPTWRANGFGSGGEVGVEGRPCVGPVDRCDAVNLKYPVMRLVDLTSSAVYAACCYRRFLYGPAFNHEGEIYLAAAASLIASWFYIVMFHLHRTQEEAHWSSSIELEWFSLKVTFSCVVGLVCGFLILESLCLCSIICNKEPLGPSAAFDVPLVGCCAAALQPPKTLREVVAFRDQHCAAAMGEFGRRVLAGYGCLLRVVQDIPGILLSSIDLVSFGPSWYAIFKLSASASALLFFLLLVLTRATPAPPAPAAKPATPETVLGAGDPSPGDGARTAEGIHSVMP</sequence>
<dbReference type="InterPro" id="IPR002885">
    <property type="entry name" value="PPR_rpt"/>
</dbReference>
<proteinExistence type="predicted"/>
<evidence type="ECO:0000256" key="3">
    <source>
        <dbReference type="SAM" id="MobiDB-lite"/>
    </source>
</evidence>
<feature type="repeat" description="PPR" evidence="2">
    <location>
        <begin position="246"/>
        <end position="280"/>
    </location>
</feature>
<accession>A0ABP0J2X0</accession>
<feature type="repeat" description="PPR" evidence="2">
    <location>
        <begin position="562"/>
        <end position="596"/>
    </location>
</feature>
<dbReference type="Gene3D" id="1.25.40.10">
    <property type="entry name" value="Tetratricopeptide repeat domain"/>
    <property type="match status" value="5"/>
</dbReference>
<evidence type="ECO:0000313" key="5">
    <source>
        <dbReference type="EMBL" id="CAK9008691.1"/>
    </source>
</evidence>
<dbReference type="Pfam" id="PF13041">
    <property type="entry name" value="PPR_2"/>
    <property type="match status" value="1"/>
</dbReference>
<evidence type="ECO:0000256" key="1">
    <source>
        <dbReference type="ARBA" id="ARBA00022737"/>
    </source>
</evidence>
<dbReference type="Pfam" id="PF13812">
    <property type="entry name" value="PPR_3"/>
    <property type="match status" value="4"/>
</dbReference>
<feature type="transmembrane region" description="Helical" evidence="4">
    <location>
        <begin position="733"/>
        <end position="754"/>
    </location>
</feature>
<dbReference type="PANTHER" id="PTHR47447">
    <property type="entry name" value="OS03G0856100 PROTEIN"/>
    <property type="match status" value="1"/>
</dbReference>
<evidence type="ECO:0000256" key="4">
    <source>
        <dbReference type="SAM" id="Phobius"/>
    </source>
</evidence>
<feature type="repeat" description="PPR" evidence="2">
    <location>
        <begin position="493"/>
        <end position="527"/>
    </location>
</feature>
<feature type="repeat" description="PPR" evidence="2">
    <location>
        <begin position="176"/>
        <end position="210"/>
    </location>
</feature>
<keyword evidence="4" id="KW-0472">Membrane</keyword>